<keyword evidence="10" id="KW-1185">Reference proteome</keyword>
<dbReference type="RefSeq" id="WP_042282918.1">
    <property type="nucleotide sequence ID" value="NZ_CABLBY010000001.1"/>
</dbReference>
<comment type="caution">
    <text evidence="9">The sequence shown here is derived from an EMBL/GenBank/DDBJ whole genome shotgun (WGS) entry which is preliminary data.</text>
</comment>
<evidence type="ECO:0000313" key="9">
    <source>
        <dbReference type="EMBL" id="MBJ8379641.1"/>
    </source>
</evidence>
<dbReference type="PANTHER" id="PTHR34582:SF6">
    <property type="entry name" value="UPF0702 TRANSMEMBRANE PROTEIN YCAP"/>
    <property type="match status" value="1"/>
</dbReference>
<dbReference type="InterPro" id="IPR007353">
    <property type="entry name" value="DUF421"/>
</dbReference>
<feature type="transmembrane region" description="Helical" evidence="7">
    <location>
        <begin position="6"/>
        <end position="22"/>
    </location>
</feature>
<sequence>MDMVLRAIAIYLILLIVIKIAGRRTLMQMTSFDLILLLIISEATQQALLGEDFSVTGAMLTIITLVVVDILFGYLKKKIPGAENLIDGAPVILVAHGAANQTKLQKVSVSCDDIMLAARQNHGILEMKEIKYAILERNGQISIIPETEKS</sequence>
<evidence type="ECO:0000256" key="6">
    <source>
        <dbReference type="ARBA" id="ARBA00023136"/>
    </source>
</evidence>
<comment type="similarity">
    <text evidence="2">Belongs to the UPF0702 family.</text>
</comment>
<evidence type="ECO:0000313" key="10">
    <source>
        <dbReference type="Proteomes" id="UP000746649"/>
    </source>
</evidence>
<dbReference type="InterPro" id="IPR023090">
    <property type="entry name" value="UPF0702_alpha/beta_dom_sf"/>
</dbReference>
<feature type="transmembrane region" description="Helical" evidence="7">
    <location>
        <begin position="55"/>
        <end position="75"/>
    </location>
</feature>
<comment type="subcellular location">
    <subcellularLocation>
        <location evidence="1">Cell membrane</location>
        <topology evidence="1">Multi-pass membrane protein</topology>
    </subcellularLocation>
</comment>
<evidence type="ECO:0000256" key="3">
    <source>
        <dbReference type="ARBA" id="ARBA00022475"/>
    </source>
</evidence>
<dbReference type="GeneID" id="84236677"/>
<evidence type="ECO:0000259" key="8">
    <source>
        <dbReference type="Pfam" id="PF04239"/>
    </source>
</evidence>
<feature type="domain" description="YetF C-terminal" evidence="8">
    <location>
        <begin position="80"/>
        <end position="148"/>
    </location>
</feature>
<proteinExistence type="inferred from homology"/>
<protein>
    <submittedName>
        <fullName evidence="9">DUF421 domain-containing protein</fullName>
    </submittedName>
</protein>
<evidence type="ECO:0000256" key="2">
    <source>
        <dbReference type="ARBA" id="ARBA00006448"/>
    </source>
</evidence>
<dbReference type="Pfam" id="PF04239">
    <property type="entry name" value="DUF421"/>
    <property type="match status" value="1"/>
</dbReference>
<name>A0ABS0ZLE3_9ENTR</name>
<keyword evidence="6 7" id="KW-0472">Membrane</keyword>
<keyword evidence="4 7" id="KW-0812">Transmembrane</keyword>
<dbReference type="Gene3D" id="3.30.240.20">
    <property type="entry name" value="bsu07140 like domains"/>
    <property type="match status" value="1"/>
</dbReference>
<keyword evidence="5 7" id="KW-1133">Transmembrane helix</keyword>
<evidence type="ECO:0000256" key="5">
    <source>
        <dbReference type="ARBA" id="ARBA00022989"/>
    </source>
</evidence>
<gene>
    <name evidence="9" type="ORF">I6M88_01435</name>
</gene>
<dbReference type="PANTHER" id="PTHR34582">
    <property type="entry name" value="UPF0702 TRANSMEMBRANE PROTEIN YCAP"/>
    <property type="match status" value="1"/>
</dbReference>
<accession>A0ABS0ZLE3</accession>
<keyword evidence="3" id="KW-1003">Cell membrane</keyword>
<evidence type="ECO:0000256" key="1">
    <source>
        <dbReference type="ARBA" id="ARBA00004651"/>
    </source>
</evidence>
<dbReference type="EMBL" id="JADWND010000001">
    <property type="protein sequence ID" value="MBJ8379641.1"/>
    <property type="molecule type" value="Genomic_DNA"/>
</dbReference>
<dbReference type="Proteomes" id="UP000746649">
    <property type="component" value="Unassembled WGS sequence"/>
</dbReference>
<evidence type="ECO:0000256" key="7">
    <source>
        <dbReference type="SAM" id="Phobius"/>
    </source>
</evidence>
<evidence type="ECO:0000256" key="4">
    <source>
        <dbReference type="ARBA" id="ARBA00022692"/>
    </source>
</evidence>
<reference evidence="9 10" key="1">
    <citation type="submission" date="2020-11" db="EMBL/GenBank/DDBJ databases">
        <title>Enhanced detection system for hospital associated transmission using whole genome sequencing surveillance.</title>
        <authorList>
            <person name="Harrison L.H."/>
            <person name="Van Tyne D."/>
            <person name="Marsh J.W."/>
            <person name="Griffith M.P."/>
            <person name="Snyder D.J."/>
            <person name="Cooper V.S."/>
            <person name="Mustapha M."/>
        </authorList>
    </citation>
    <scope>NUCLEOTIDE SEQUENCE [LARGE SCALE GENOMIC DNA]</scope>
    <source>
        <strain evidence="9 10">CB00117</strain>
    </source>
</reference>
<organism evidence="9 10">
    <name type="scientific">Citrobacter sedlakii</name>
    <dbReference type="NCBI Taxonomy" id="67826"/>
    <lineage>
        <taxon>Bacteria</taxon>
        <taxon>Pseudomonadati</taxon>
        <taxon>Pseudomonadota</taxon>
        <taxon>Gammaproteobacteria</taxon>
        <taxon>Enterobacterales</taxon>
        <taxon>Enterobacteriaceae</taxon>
        <taxon>Citrobacter</taxon>
        <taxon>Citrobacter freundii complex</taxon>
    </lineage>
</organism>